<keyword evidence="15" id="KW-1185">Reference proteome</keyword>
<dbReference type="PANTHER" id="PTHR12388">
    <property type="entry name" value="MITOCHONDRIA ASSOCIATED GRANULOCYTE MACROPHAGE CSF SIGNALING MOLECULE"/>
    <property type="match status" value="1"/>
</dbReference>
<evidence type="ECO:0000256" key="7">
    <source>
        <dbReference type="ARBA" id="ARBA00022927"/>
    </source>
</evidence>
<evidence type="ECO:0000256" key="6">
    <source>
        <dbReference type="ARBA" id="ARBA00022792"/>
    </source>
</evidence>
<evidence type="ECO:0000256" key="3">
    <source>
        <dbReference type="ARBA" id="ARBA00013571"/>
    </source>
</evidence>
<dbReference type="OrthoDB" id="10262892at2759"/>
<dbReference type="AlphaFoldDB" id="A0A316UCJ6"/>
<evidence type="ECO:0000256" key="9">
    <source>
        <dbReference type="ARBA" id="ARBA00023128"/>
    </source>
</evidence>
<dbReference type="InterPro" id="IPR005341">
    <property type="entry name" value="Tim16"/>
</dbReference>
<evidence type="ECO:0000256" key="10">
    <source>
        <dbReference type="ARBA" id="ARBA00023136"/>
    </source>
</evidence>
<evidence type="ECO:0000256" key="11">
    <source>
        <dbReference type="ARBA" id="ARBA00030422"/>
    </source>
</evidence>
<evidence type="ECO:0000256" key="2">
    <source>
        <dbReference type="ARBA" id="ARBA00008817"/>
    </source>
</evidence>
<dbReference type="RefSeq" id="XP_025350117.1">
    <property type="nucleotide sequence ID" value="XM_025489023.1"/>
</dbReference>
<dbReference type="GO" id="GO:0030150">
    <property type="term" value="P:protein import into mitochondrial matrix"/>
    <property type="evidence" value="ECO:0007669"/>
    <property type="project" value="InterPro"/>
</dbReference>
<comment type="subcellular location">
    <subcellularLocation>
        <location evidence="1">Mitochondrion inner membrane</location>
        <topology evidence="1">Peripheral membrane protein</topology>
    </subcellularLocation>
</comment>
<feature type="region of interest" description="Disordered" evidence="13">
    <location>
        <begin position="41"/>
        <end position="63"/>
    </location>
</feature>
<evidence type="ECO:0000256" key="8">
    <source>
        <dbReference type="ARBA" id="ARBA00023010"/>
    </source>
</evidence>
<reference evidence="14 15" key="1">
    <citation type="journal article" date="2018" name="Mol. Biol. Evol.">
        <title>Broad Genomic Sampling Reveals a Smut Pathogenic Ancestry of the Fungal Clade Ustilaginomycotina.</title>
        <authorList>
            <person name="Kijpornyongpan T."/>
            <person name="Mondo S.J."/>
            <person name="Barry K."/>
            <person name="Sandor L."/>
            <person name="Lee J."/>
            <person name="Lipzen A."/>
            <person name="Pangilinan J."/>
            <person name="LaButti K."/>
            <person name="Hainaut M."/>
            <person name="Henrissat B."/>
            <person name="Grigoriev I.V."/>
            <person name="Spatafora J.W."/>
            <person name="Aime M.C."/>
        </authorList>
    </citation>
    <scope>NUCLEOTIDE SEQUENCE [LARGE SCALE GENOMIC DNA]</scope>
    <source>
        <strain evidence="14 15">MCA 4718</strain>
    </source>
</reference>
<evidence type="ECO:0000256" key="5">
    <source>
        <dbReference type="ARBA" id="ARBA00022448"/>
    </source>
</evidence>
<keyword evidence="10" id="KW-0472">Membrane</keyword>
<evidence type="ECO:0000256" key="4">
    <source>
        <dbReference type="ARBA" id="ARBA00020721"/>
    </source>
</evidence>
<evidence type="ECO:0000256" key="12">
    <source>
        <dbReference type="ARBA" id="ARBA00031407"/>
    </source>
</evidence>
<keyword evidence="6" id="KW-0999">Mitochondrion inner membrane</keyword>
<dbReference type="PANTHER" id="PTHR12388:SF0">
    <property type="entry name" value="MITOCHONDRIAL IMPORT INNER MEMBRANE TRANSLOCASE SUBUNIT TIM16"/>
    <property type="match status" value="1"/>
</dbReference>
<dbReference type="GO" id="GO:0005744">
    <property type="term" value="C:TIM23 mitochondrial import inner membrane translocase complex"/>
    <property type="evidence" value="ECO:0007669"/>
    <property type="project" value="InterPro"/>
</dbReference>
<evidence type="ECO:0000313" key="14">
    <source>
        <dbReference type="EMBL" id="PWN22957.1"/>
    </source>
</evidence>
<dbReference type="Gene3D" id="1.10.287.110">
    <property type="entry name" value="DnaJ domain"/>
    <property type="match status" value="1"/>
</dbReference>
<name>A0A316UCJ6_9BASI</name>
<feature type="compositionally biased region" description="Pro residues" evidence="13">
    <location>
        <begin position="161"/>
        <end position="170"/>
    </location>
</feature>
<keyword evidence="7" id="KW-0653">Protein transport</keyword>
<dbReference type="STRING" id="1684307.A0A316UCJ6"/>
<sequence length="170" mass="17928">MSLPQLLARVVFQGTQIVGKAFAEAGRQAWRNARTVPAEASAAGGAGAGGANSASGNSKGDQLTRTHRMTVEEARMILNLKAQEGEVVEEAKARLTKSYDHLFAVNAPPAPKGQKGGGSGSFYMQSKVVRARQRIEAEWEEQLQAVKEAAKPDAGADQSQTPPPPPPPAQ</sequence>
<protein>
    <recommendedName>
        <fullName evidence="4">Mitochondrial import inner membrane translocase subunit TIM16</fullName>
    </recommendedName>
    <alternativeName>
        <fullName evidence="3">Mitochondrial import inner membrane translocase subunit tim16</fullName>
    </alternativeName>
    <alternativeName>
        <fullName evidence="11 12">Presequence translocated-associated motor subunit PAM16</fullName>
    </alternativeName>
</protein>
<dbReference type="Proteomes" id="UP000245942">
    <property type="component" value="Unassembled WGS sequence"/>
</dbReference>
<organism evidence="14 15">
    <name type="scientific">Pseudomicrostroma glucosiphilum</name>
    <dbReference type="NCBI Taxonomy" id="1684307"/>
    <lineage>
        <taxon>Eukaryota</taxon>
        <taxon>Fungi</taxon>
        <taxon>Dikarya</taxon>
        <taxon>Basidiomycota</taxon>
        <taxon>Ustilaginomycotina</taxon>
        <taxon>Exobasidiomycetes</taxon>
        <taxon>Microstromatales</taxon>
        <taxon>Microstromatales incertae sedis</taxon>
        <taxon>Pseudomicrostroma</taxon>
    </lineage>
</organism>
<dbReference type="EMBL" id="KZ819322">
    <property type="protein sequence ID" value="PWN22957.1"/>
    <property type="molecule type" value="Genomic_DNA"/>
</dbReference>
<feature type="region of interest" description="Disordered" evidence="13">
    <location>
        <begin position="140"/>
        <end position="170"/>
    </location>
</feature>
<accession>A0A316UCJ6</accession>
<keyword evidence="8" id="KW-0811">Translocation</keyword>
<comment type="similarity">
    <text evidence="2">Belongs to the TIM16/PAM16 family.</text>
</comment>
<evidence type="ECO:0000313" key="15">
    <source>
        <dbReference type="Proteomes" id="UP000245942"/>
    </source>
</evidence>
<proteinExistence type="inferred from homology"/>
<evidence type="ECO:0000256" key="13">
    <source>
        <dbReference type="SAM" id="MobiDB-lite"/>
    </source>
</evidence>
<gene>
    <name evidence="14" type="ORF">BCV69DRAFT_103031</name>
</gene>
<dbReference type="InterPro" id="IPR036869">
    <property type="entry name" value="J_dom_sf"/>
</dbReference>
<keyword evidence="9" id="KW-0496">Mitochondrion</keyword>
<dbReference type="Pfam" id="PF03656">
    <property type="entry name" value="Pam16"/>
    <property type="match status" value="1"/>
</dbReference>
<keyword evidence="5" id="KW-0813">Transport</keyword>
<dbReference type="GeneID" id="37010757"/>
<evidence type="ECO:0000256" key="1">
    <source>
        <dbReference type="ARBA" id="ARBA00004637"/>
    </source>
</evidence>